<keyword evidence="3" id="KW-1185">Reference proteome</keyword>
<feature type="compositionally biased region" description="Polar residues" evidence="1">
    <location>
        <begin position="166"/>
        <end position="175"/>
    </location>
</feature>
<comment type="caution">
    <text evidence="2">The sequence shown here is derived from an EMBL/GenBank/DDBJ whole genome shotgun (WGS) entry which is preliminary data.</text>
</comment>
<evidence type="ECO:0000256" key="1">
    <source>
        <dbReference type="SAM" id="MobiDB-lite"/>
    </source>
</evidence>
<dbReference type="EMBL" id="RWGY01000511">
    <property type="protein sequence ID" value="TVU00993.1"/>
    <property type="molecule type" value="Genomic_DNA"/>
</dbReference>
<dbReference type="Proteomes" id="UP000324897">
    <property type="component" value="Unassembled WGS sequence"/>
</dbReference>
<protein>
    <submittedName>
        <fullName evidence="2">Uncharacterized protein</fullName>
    </submittedName>
</protein>
<feature type="region of interest" description="Disordered" evidence="1">
    <location>
        <begin position="166"/>
        <end position="185"/>
    </location>
</feature>
<reference evidence="2 3" key="1">
    <citation type="journal article" date="2019" name="Sci. Rep.">
        <title>A high-quality genome of Eragrostis curvula grass provides insights into Poaceae evolution and supports new strategies to enhance forage quality.</title>
        <authorList>
            <person name="Carballo J."/>
            <person name="Santos B.A.C.M."/>
            <person name="Zappacosta D."/>
            <person name="Garbus I."/>
            <person name="Selva J.P."/>
            <person name="Gallo C.A."/>
            <person name="Diaz A."/>
            <person name="Albertini E."/>
            <person name="Caccamo M."/>
            <person name="Echenique V."/>
        </authorList>
    </citation>
    <scope>NUCLEOTIDE SEQUENCE [LARGE SCALE GENOMIC DNA]</scope>
    <source>
        <strain evidence="3">cv. Victoria</strain>
        <tissue evidence="2">Leaf</tissue>
    </source>
</reference>
<proteinExistence type="predicted"/>
<dbReference type="Gramene" id="TVU00993">
    <property type="protein sequence ID" value="TVU00993"/>
    <property type="gene ID" value="EJB05_53570"/>
</dbReference>
<gene>
    <name evidence="2" type="ORF">EJB05_53570</name>
</gene>
<dbReference type="AlphaFoldDB" id="A0A5J9SPT3"/>
<organism evidence="2 3">
    <name type="scientific">Eragrostis curvula</name>
    <name type="common">weeping love grass</name>
    <dbReference type="NCBI Taxonomy" id="38414"/>
    <lineage>
        <taxon>Eukaryota</taxon>
        <taxon>Viridiplantae</taxon>
        <taxon>Streptophyta</taxon>
        <taxon>Embryophyta</taxon>
        <taxon>Tracheophyta</taxon>
        <taxon>Spermatophyta</taxon>
        <taxon>Magnoliopsida</taxon>
        <taxon>Liliopsida</taxon>
        <taxon>Poales</taxon>
        <taxon>Poaceae</taxon>
        <taxon>PACMAD clade</taxon>
        <taxon>Chloridoideae</taxon>
        <taxon>Eragrostideae</taxon>
        <taxon>Eragrostidinae</taxon>
        <taxon>Eragrostis</taxon>
    </lineage>
</organism>
<name>A0A5J9SPT3_9POAL</name>
<feature type="non-terminal residue" evidence="2">
    <location>
        <position position="1"/>
    </location>
</feature>
<sequence length="185" mass="20738">MEVSEFTFTLRLSGSPGCTCAGSYREVEAAGARRGDDRGRRDDEEEQHAELFILSLRVEPDSNSRLMWLRLASFMNMSRVHSRPYHEGPTLYLIQKAMGQPNRKRKVISADEIHDQTETSMPASEIDTFVSTFHLPSRRKAKCTIMFMPGDTSSLATTSAFTNDTGASRMDQQATDPCPTQFGAY</sequence>
<evidence type="ECO:0000313" key="3">
    <source>
        <dbReference type="Proteomes" id="UP000324897"/>
    </source>
</evidence>
<accession>A0A5J9SPT3</accession>
<evidence type="ECO:0000313" key="2">
    <source>
        <dbReference type="EMBL" id="TVU00993.1"/>
    </source>
</evidence>